<gene>
    <name evidence="1" type="primary">phnX</name>
    <name evidence="1" type="ORF">L497_0236</name>
</gene>
<dbReference type="Proteomes" id="UP000026682">
    <property type="component" value="Unassembled WGS sequence"/>
</dbReference>
<evidence type="ECO:0000313" key="2">
    <source>
        <dbReference type="Proteomes" id="UP000026682"/>
    </source>
</evidence>
<organism evidence="1 2">
    <name type="scientific">Bordetella holmesii CDC-H585-BH</name>
    <dbReference type="NCBI Taxonomy" id="1331206"/>
    <lineage>
        <taxon>Bacteria</taxon>
        <taxon>Pseudomonadati</taxon>
        <taxon>Pseudomonadota</taxon>
        <taxon>Betaproteobacteria</taxon>
        <taxon>Burkholderiales</taxon>
        <taxon>Alcaligenaceae</taxon>
        <taxon>Bordetella</taxon>
    </lineage>
</organism>
<keyword evidence="1" id="KW-0378">Hydrolase</keyword>
<dbReference type="SUPFAM" id="SSF56784">
    <property type="entry name" value="HAD-like"/>
    <property type="match status" value="1"/>
</dbReference>
<proteinExistence type="predicted"/>
<dbReference type="STRING" id="35814.BBB42_04595"/>
<dbReference type="InterPro" id="IPR023214">
    <property type="entry name" value="HAD_sf"/>
</dbReference>
<dbReference type="PATRIC" id="fig|1331206.3.peg.788"/>
<protein>
    <submittedName>
        <fullName evidence="1">Phosphonoacetaldehyde hydrolase</fullName>
    </submittedName>
</protein>
<evidence type="ECO:0000313" key="1">
    <source>
        <dbReference type="EMBL" id="KAK96905.1"/>
    </source>
</evidence>
<name>A0A158M8D0_9BORD</name>
<dbReference type="InterPro" id="IPR036412">
    <property type="entry name" value="HAD-like_sf"/>
</dbReference>
<sequence length="105" mass="11115">MALKNAIALGIDDVAGCVKVDDTSVGVEEGRRAGMWSVGVLLSGNAAGLSLSEWQALQDDARNQARERARQVFAPAQPHYFIDTVAELPGVLSAIAARLARGERP</sequence>
<comment type="caution">
    <text evidence="1">The sequence shown here is derived from an EMBL/GenBank/DDBJ whole genome shotgun (WGS) entry which is preliminary data.</text>
</comment>
<dbReference type="EMBL" id="JFZZ01000033">
    <property type="protein sequence ID" value="KAK96905.1"/>
    <property type="molecule type" value="Genomic_DNA"/>
</dbReference>
<dbReference type="Gene3D" id="3.40.50.1000">
    <property type="entry name" value="HAD superfamily/HAD-like"/>
    <property type="match status" value="1"/>
</dbReference>
<dbReference type="GO" id="GO:0016787">
    <property type="term" value="F:hydrolase activity"/>
    <property type="evidence" value="ECO:0007669"/>
    <property type="project" value="UniProtKB-KW"/>
</dbReference>
<accession>A0A158M8D0</accession>
<dbReference type="AlphaFoldDB" id="A0A158M8D0"/>
<reference evidence="1 2" key="1">
    <citation type="submission" date="2014-03" db="EMBL/GenBank/DDBJ databases">
        <title>Genome sequence of Bordetella holmseii.</title>
        <authorList>
            <person name="Harvill E."/>
            <person name="Goodfield L.L."/>
            <person name="Ivanov Y."/>
            <person name="Meyer J.A."/>
            <person name="Newth C."/>
            <person name="Cassiday P."/>
            <person name="Tondella M.L."/>
            <person name="Liao P."/>
            <person name="Zimmerman J."/>
            <person name="Meert K."/>
            <person name="Wessel D."/>
            <person name="Berger J."/>
            <person name="Dean J.M."/>
            <person name="Holubkov R."/>
            <person name="Burr J."/>
            <person name="Liu T."/>
            <person name="Brinkac L.M."/>
            <person name="Sanka R."/>
            <person name="Kim M."/>
            <person name="Losada L."/>
        </authorList>
    </citation>
    <scope>NUCLEOTIDE SEQUENCE [LARGE SCALE GENOMIC DNA]</scope>
    <source>
        <strain evidence="1 2">CDC-H585-BH</strain>
    </source>
</reference>